<gene>
    <name evidence="1" type="ORF">M421DRAFT_158060</name>
</gene>
<dbReference type="GeneID" id="54345284"/>
<proteinExistence type="predicted"/>
<sequence length="183" mass="19869">MRASAACHCAACQLAAHFDQDTSSPPTIRRRQMATARGKYQVLLVCMTLLHDCQSQMLGVAVISRLFLSRIPSAVVVSVAFPSVNLALSDLILRIYSTRLCSSRANAQLCSNKTLVKKALLSAIGRLPLTKAGRMQSAPLTIHTRALAAWPDLPLRLLPPPANTAGLGLEPARQDDKGWQFHM</sequence>
<dbReference type="RefSeq" id="XP_033448548.1">
    <property type="nucleotide sequence ID" value="XM_033587638.1"/>
</dbReference>
<accession>A0A6A5RPR1</accession>
<protein>
    <submittedName>
        <fullName evidence="1">Uncharacterized protein</fullName>
    </submittedName>
</protein>
<dbReference type="Proteomes" id="UP000800082">
    <property type="component" value="Unassembled WGS sequence"/>
</dbReference>
<keyword evidence="2" id="KW-1185">Reference proteome</keyword>
<organism evidence="1 2">
    <name type="scientific">Didymella exigua CBS 183.55</name>
    <dbReference type="NCBI Taxonomy" id="1150837"/>
    <lineage>
        <taxon>Eukaryota</taxon>
        <taxon>Fungi</taxon>
        <taxon>Dikarya</taxon>
        <taxon>Ascomycota</taxon>
        <taxon>Pezizomycotina</taxon>
        <taxon>Dothideomycetes</taxon>
        <taxon>Pleosporomycetidae</taxon>
        <taxon>Pleosporales</taxon>
        <taxon>Pleosporineae</taxon>
        <taxon>Didymellaceae</taxon>
        <taxon>Didymella</taxon>
    </lineage>
</organism>
<dbReference type="EMBL" id="ML978969">
    <property type="protein sequence ID" value="KAF1928296.1"/>
    <property type="molecule type" value="Genomic_DNA"/>
</dbReference>
<dbReference type="AlphaFoldDB" id="A0A6A5RPR1"/>
<reference evidence="1" key="1">
    <citation type="journal article" date="2020" name="Stud. Mycol.">
        <title>101 Dothideomycetes genomes: a test case for predicting lifestyles and emergence of pathogens.</title>
        <authorList>
            <person name="Haridas S."/>
            <person name="Albert R."/>
            <person name="Binder M."/>
            <person name="Bloem J."/>
            <person name="Labutti K."/>
            <person name="Salamov A."/>
            <person name="Andreopoulos B."/>
            <person name="Baker S."/>
            <person name="Barry K."/>
            <person name="Bills G."/>
            <person name="Bluhm B."/>
            <person name="Cannon C."/>
            <person name="Castanera R."/>
            <person name="Culley D."/>
            <person name="Daum C."/>
            <person name="Ezra D."/>
            <person name="Gonzalez J."/>
            <person name="Henrissat B."/>
            <person name="Kuo A."/>
            <person name="Liang C."/>
            <person name="Lipzen A."/>
            <person name="Lutzoni F."/>
            <person name="Magnuson J."/>
            <person name="Mondo S."/>
            <person name="Nolan M."/>
            <person name="Ohm R."/>
            <person name="Pangilinan J."/>
            <person name="Park H.-J."/>
            <person name="Ramirez L."/>
            <person name="Alfaro M."/>
            <person name="Sun H."/>
            <person name="Tritt A."/>
            <person name="Yoshinaga Y."/>
            <person name="Zwiers L.-H."/>
            <person name="Turgeon B."/>
            <person name="Goodwin S."/>
            <person name="Spatafora J."/>
            <person name="Crous P."/>
            <person name="Grigoriev I."/>
        </authorList>
    </citation>
    <scope>NUCLEOTIDE SEQUENCE</scope>
    <source>
        <strain evidence="1">CBS 183.55</strain>
    </source>
</reference>
<evidence type="ECO:0000313" key="2">
    <source>
        <dbReference type="Proteomes" id="UP000800082"/>
    </source>
</evidence>
<name>A0A6A5RPR1_9PLEO</name>
<evidence type="ECO:0000313" key="1">
    <source>
        <dbReference type="EMBL" id="KAF1928296.1"/>
    </source>
</evidence>